<dbReference type="Pfam" id="PF00512">
    <property type="entry name" value="HisKA"/>
    <property type="match status" value="1"/>
</dbReference>
<dbReference type="Gene3D" id="1.10.287.130">
    <property type="match status" value="1"/>
</dbReference>
<organism evidence="16 17">
    <name type="scientific">Dorea ammoniilytica</name>
    <dbReference type="NCBI Taxonomy" id="2981788"/>
    <lineage>
        <taxon>Bacteria</taxon>
        <taxon>Bacillati</taxon>
        <taxon>Bacillota</taxon>
        <taxon>Clostridia</taxon>
        <taxon>Lachnospirales</taxon>
        <taxon>Lachnospiraceae</taxon>
        <taxon>Dorea</taxon>
    </lineage>
</organism>
<dbReference type="PANTHER" id="PTHR45528:SF1">
    <property type="entry name" value="SENSOR HISTIDINE KINASE CPXA"/>
    <property type="match status" value="1"/>
</dbReference>
<dbReference type="InterPro" id="IPR050398">
    <property type="entry name" value="HssS/ArlS-like"/>
</dbReference>
<evidence type="ECO:0000256" key="6">
    <source>
        <dbReference type="ARBA" id="ARBA00022679"/>
    </source>
</evidence>
<dbReference type="EC" id="2.7.13.3" evidence="3"/>
<evidence type="ECO:0000256" key="11">
    <source>
        <dbReference type="ARBA" id="ARBA00022989"/>
    </source>
</evidence>
<dbReference type="CDD" id="cd00082">
    <property type="entry name" value="HisKA"/>
    <property type="match status" value="1"/>
</dbReference>
<evidence type="ECO:0000256" key="9">
    <source>
        <dbReference type="ARBA" id="ARBA00022777"/>
    </source>
</evidence>
<comment type="subcellular location">
    <subcellularLocation>
        <location evidence="2">Cell membrane</location>
        <topology evidence="2">Multi-pass membrane protein</topology>
    </subcellularLocation>
</comment>
<keyword evidence="4" id="KW-1003">Cell membrane</keyword>
<evidence type="ECO:0000256" key="4">
    <source>
        <dbReference type="ARBA" id="ARBA00022475"/>
    </source>
</evidence>
<evidence type="ECO:0000256" key="2">
    <source>
        <dbReference type="ARBA" id="ARBA00004651"/>
    </source>
</evidence>
<keyword evidence="5" id="KW-0597">Phosphoprotein</keyword>
<protein>
    <recommendedName>
        <fullName evidence="3">histidine kinase</fullName>
        <ecNumber evidence="3">2.7.13.3</ecNumber>
    </recommendedName>
</protein>
<dbReference type="SMART" id="SM00304">
    <property type="entry name" value="HAMP"/>
    <property type="match status" value="1"/>
</dbReference>
<dbReference type="CDD" id="cd06225">
    <property type="entry name" value="HAMP"/>
    <property type="match status" value="1"/>
</dbReference>
<evidence type="ECO:0000256" key="10">
    <source>
        <dbReference type="ARBA" id="ARBA00022840"/>
    </source>
</evidence>
<feature type="transmembrane region" description="Helical" evidence="14">
    <location>
        <begin position="165"/>
        <end position="188"/>
    </location>
</feature>
<evidence type="ECO:0000313" key="17">
    <source>
        <dbReference type="Proteomes" id="UP001207605"/>
    </source>
</evidence>
<comment type="caution">
    <text evidence="16">The sequence shown here is derived from an EMBL/GenBank/DDBJ whole genome shotgun (WGS) entry which is preliminary data.</text>
</comment>
<comment type="catalytic activity">
    <reaction evidence="1">
        <text>ATP + protein L-histidine = ADP + protein N-phospho-L-histidine.</text>
        <dbReference type="EC" id="2.7.13.3"/>
    </reaction>
</comment>
<keyword evidence="7 14" id="KW-0812">Transmembrane</keyword>
<dbReference type="InterPro" id="IPR036097">
    <property type="entry name" value="HisK_dim/P_sf"/>
</dbReference>
<evidence type="ECO:0000256" key="12">
    <source>
        <dbReference type="ARBA" id="ARBA00023012"/>
    </source>
</evidence>
<dbReference type="SUPFAM" id="SSF47384">
    <property type="entry name" value="Homodimeric domain of signal transducing histidine kinase"/>
    <property type="match status" value="1"/>
</dbReference>
<dbReference type="InterPro" id="IPR003660">
    <property type="entry name" value="HAMP_dom"/>
</dbReference>
<evidence type="ECO:0000259" key="15">
    <source>
        <dbReference type="PROSITE" id="PS50885"/>
    </source>
</evidence>
<dbReference type="EMBL" id="JAOQJV010000015">
    <property type="protein sequence ID" value="MCU6700621.1"/>
    <property type="molecule type" value="Genomic_DNA"/>
</dbReference>
<evidence type="ECO:0000256" key="1">
    <source>
        <dbReference type="ARBA" id="ARBA00000085"/>
    </source>
</evidence>
<keyword evidence="8" id="KW-0547">Nucleotide-binding</keyword>
<dbReference type="Gene3D" id="6.10.340.10">
    <property type="match status" value="1"/>
</dbReference>
<keyword evidence="10" id="KW-0067">ATP-binding</keyword>
<evidence type="ECO:0000256" key="14">
    <source>
        <dbReference type="SAM" id="Phobius"/>
    </source>
</evidence>
<dbReference type="Proteomes" id="UP001207605">
    <property type="component" value="Unassembled WGS sequence"/>
</dbReference>
<dbReference type="PANTHER" id="PTHR45528">
    <property type="entry name" value="SENSOR HISTIDINE KINASE CPXA"/>
    <property type="match status" value="1"/>
</dbReference>
<dbReference type="RefSeq" id="WP_262581968.1">
    <property type="nucleotide sequence ID" value="NZ_JAOQJV010000015.1"/>
</dbReference>
<dbReference type="Gene3D" id="3.30.565.10">
    <property type="entry name" value="Histidine kinase-like ATPase, C-terminal domain"/>
    <property type="match status" value="1"/>
</dbReference>
<dbReference type="Pfam" id="PF00672">
    <property type="entry name" value="HAMP"/>
    <property type="match status" value="1"/>
</dbReference>
<accession>A0ABT2S7R9</accession>
<reference evidence="16 17" key="1">
    <citation type="journal article" date="2021" name="ISME Commun">
        <title>Automated analysis of genomic sequences facilitates high-throughput and comprehensive description of bacteria.</title>
        <authorList>
            <person name="Hitch T.C.A."/>
        </authorList>
    </citation>
    <scope>NUCLEOTIDE SEQUENCE [LARGE SCALE GENOMIC DNA]</scope>
    <source>
        <strain evidence="16 17">Sanger_02</strain>
    </source>
</reference>
<keyword evidence="13 14" id="KW-0472">Membrane</keyword>
<evidence type="ECO:0000256" key="5">
    <source>
        <dbReference type="ARBA" id="ARBA00022553"/>
    </source>
</evidence>
<evidence type="ECO:0000313" key="16">
    <source>
        <dbReference type="EMBL" id="MCU6700621.1"/>
    </source>
</evidence>
<keyword evidence="6" id="KW-0808">Transferase</keyword>
<evidence type="ECO:0000256" key="8">
    <source>
        <dbReference type="ARBA" id="ARBA00022741"/>
    </source>
</evidence>
<name>A0ABT2S7R9_9FIRM</name>
<dbReference type="InterPro" id="IPR003661">
    <property type="entry name" value="HisK_dim/P_dom"/>
</dbReference>
<keyword evidence="9 16" id="KW-0418">Kinase</keyword>
<keyword evidence="11 14" id="KW-1133">Transmembrane helix</keyword>
<feature type="domain" description="HAMP" evidence="15">
    <location>
        <begin position="189"/>
        <end position="241"/>
    </location>
</feature>
<keyword evidence="12" id="KW-0902">Two-component regulatory system</keyword>
<evidence type="ECO:0000256" key="3">
    <source>
        <dbReference type="ARBA" id="ARBA00012438"/>
    </source>
</evidence>
<dbReference type="PROSITE" id="PS50885">
    <property type="entry name" value="HAMP"/>
    <property type="match status" value="1"/>
</dbReference>
<gene>
    <name evidence="16" type="ORF">OCV65_10315</name>
</gene>
<dbReference type="SMART" id="SM00388">
    <property type="entry name" value="HisKA"/>
    <property type="match status" value="1"/>
</dbReference>
<keyword evidence="17" id="KW-1185">Reference proteome</keyword>
<feature type="transmembrane region" description="Helical" evidence="14">
    <location>
        <begin position="12"/>
        <end position="31"/>
    </location>
</feature>
<dbReference type="InterPro" id="IPR036890">
    <property type="entry name" value="HATPase_C_sf"/>
</dbReference>
<dbReference type="SUPFAM" id="SSF55874">
    <property type="entry name" value="ATPase domain of HSP90 chaperone/DNA topoisomerase II/histidine kinase"/>
    <property type="match status" value="1"/>
</dbReference>
<evidence type="ECO:0000256" key="7">
    <source>
        <dbReference type="ARBA" id="ARBA00022692"/>
    </source>
</evidence>
<dbReference type="GO" id="GO:0016301">
    <property type="term" value="F:kinase activity"/>
    <property type="evidence" value="ECO:0007669"/>
    <property type="project" value="UniProtKB-KW"/>
</dbReference>
<proteinExistence type="predicted"/>
<sequence>MNKLRTKIRTKLLLLIIITGLASALLFQGMWNCRWEIWDVLSDAGLFDDILPNVDDNFWNNLFNKATDYDLPTSETDSKAIDALAPFFDETADEYTSIYLYSLTEGEYLVGRYAQVMDSENFRVPFDITYRWTDGANEERFEMPVKFKNGYATVLVYFYHQTYFITPYFFVCLICCLTLFLGSILFFVRRKMKEVDRLEQHILTMASGDLITPVIPGSKDELGILARELDNLRITLHETITDEQESHQANQDLITAMSHDLRTPLTVLRGYLEILRLGKNADMQTEYLNRCIQKTEDIQEMSDRMFEYALVYEKNIQPELRRLTSALLLEHLMENADFLHLTGFQASPQIPDEPLSDFEGDPALIKRIFNNLFSNILKYGDKKAPVVITFCQKTDSHNVPQLIITLENAVKSDLAGIESNRIGLKSAEKMMQLMHGQLNYTQSNNFFTSTLTFKGLTD</sequence>
<evidence type="ECO:0000256" key="13">
    <source>
        <dbReference type="ARBA" id="ARBA00023136"/>
    </source>
</evidence>